<reference evidence="1" key="2">
    <citation type="submission" date="2025-09" db="UniProtKB">
        <authorList>
            <consortium name="Ensembl"/>
        </authorList>
    </citation>
    <scope>IDENTIFICATION</scope>
</reference>
<dbReference type="AlphaFoldDB" id="A0A8C5MLR3"/>
<accession>A0A8C5MLR3</accession>
<dbReference type="PANTHER" id="PTHR21301:SF13">
    <property type="match status" value="1"/>
</dbReference>
<dbReference type="Ensembl" id="ENSLLET00000015677.1">
    <property type="protein sequence ID" value="ENSLLEP00000015098.1"/>
    <property type="gene ID" value="ENSLLEG00000009616.1"/>
</dbReference>
<organism evidence="1 2">
    <name type="scientific">Leptobrachium leishanense</name>
    <name type="common">Leishan spiny toad</name>
    <dbReference type="NCBI Taxonomy" id="445787"/>
    <lineage>
        <taxon>Eukaryota</taxon>
        <taxon>Metazoa</taxon>
        <taxon>Chordata</taxon>
        <taxon>Craniata</taxon>
        <taxon>Vertebrata</taxon>
        <taxon>Euteleostomi</taxon>
        <taxon>Amphibia</taxon>
        <taxon>Batrachia</taxon>
        <taxon>Anura</taxon>
        <taxon>Pelobatoidea</taxon>
        <taxon>Megophryidae</taxon>
        <taxon>Leptobrachium</taxon>
    </lineage>
</organism>
<proteinExistence type="predicted"/>
<evidence type="ECO:0008006" key="3">
    <source>
        <dbReference type="Google" id="ProtNLM"/>
    </source>
</evidence>
<protein>
    <recommendedName>
        <fullName evidence="3">Reverse transcriptase domain-containing protein</fullName>
    </recommendedName>
</protein>
<sequence>MNRVNKFELFIDANKFLCKLTIKKYFLKKGVETAVYDNKKKSFKVKSDFFPWWEKGPFLETFSKIVCQDFENLEENKVKKRVYNLTRAEQEVLKKLQTRKEWVIRAADKGGGTVIMKREYYETEARRILMDRTTYKILENDPTENFKLELGNLLEEAVNIGIITKENFDFLYPKYPLTQIFYFLPKVHKNIRSPPGRPIISGIDSLTANSSKFIDFYLQPIAQKTKSYIKDSTHILQEIESIAWHSDYKWATLDVTSLYTVIKHELGIEAIVRTLESQSTLETNKQIFLKSAIRFILENIFLGIMRICYFKLMVRPCAPGSPQIMLTSTWPIGRTHIFGVLPYGGRTWCYGEDSSMMF</sequence>
<dbReference type="PANTHER" id="PTHR21301">
    <property type="entry name" value="REVERSE TRANSCRIPTASE"/>
    <property type="match status" value="1"/>
</dbReference>
<keyword evidence="2" id="KW-1185">Reference proteome</keyword>
<dbReference type="GeneTree" id="ENSGT00940000154669"/>
<dbReference type="Proteomes" id="UP000694569">
    <property type="component" value="Unplaced"/>
</dbReference>
<evidence type="ECO:0000313" key="2">
    <source>
        <dbReference type="Proteomes" id="UP000694569"/>
    </source>
</evidence>
<reference evidence="1" key="1">
    <citation type="submission" date="2025-08" db="UniProtKB">
        <authorList>
            <consortium name="Ensembl"/>
        </authorList>
    </citation>
    <scope>IDENTIFICATION</scope>
</reference>
<name>A0A8C5MLR3_9ANUR</name>
<evidence type="ECO:0000313" key="1">
    <source>
        <dbReference type="Ensembl" id="ENSLLEP00000015098.1"/>
    </source>
</evidence>
<dbReference type="OrthoDB" id="9909555at2759"/>